<evidence type="ECO:0000313" key="1">
    <source>
        <dbReference type="EMBL" id="MCM2532836.1"/>
    </source>
</evidence>
<proteinExistence type="predicted"/>
<comment type="caution">
    <text evidence="1">The sequence shown here is derived from an EMBL/GenBank/DDBJ whole genome shotgun (WGS) entry which is preliminary data.</text>
</comment>
<reference evidence="1 2" key="1">
    <citation type="submission" date="2022-06" db="EMBL/GenBank/DDBJ databases">
        <authorList>
            <person name="Jeon C.O."/>
        </authorList>
    </citation>
    <scope>NUCLEOTIDE SEQUENCE [LARGE SCALE GENOMIC DNA]</scope>
    <source>
        <strain evidence="1 2">KCTC 13943</strain>
    </source>
</reference>
<dbReference type="EMBL" id="JAMQCR010000001">
    <property type="protein sequence ID" value="MCM2532836.1"/>
    <property type="molecule type" value="Genomic_DNA"/>
</dbReference>
<protein>
    <recommendedName>
        <fullName evidence="3">HEAT repeat domain-containing protein</fullName>
    </recommendedName>
</protein>
<dbReference type="Proteomes" id="UP001523262">
    <property type="component" value="Unassembled WGS sequence"/>
</dbReference>
<name>A0ABT0W928_9BACI</name>
<evidence type="ECO:0008006" key="3">
    <source>
        <dbReference type="Google" id="ProtNLM"/>
    </source>
</evidence>
<gene>
    <name evidence="1" type="ORF">NDK43_11095</name>
</gene>
<accession>A0ABT0W928</accession>
<keyword evidence="2" id="KW-1185">Reference proteome</keyword>
<sequence length="179" mass="21395">MKKDKIDKEYKQLMIEYSLNPNPEILDRIYQIADKLVLDEKTAYHLKHLALERLEVLEKIVELNPLLQYRKAVTLLLIKKKEQGLEWFRKIIKSENAETYIKDRCMGYVLRHYDSVFRSDEAEKYLKELRKTSDSTALHMLEEIEMSGIYHLEEDIEGEERLAEPIIIFTSFDRIEQTL</sequence>
<evidence type="ECO:0000313" key="2">
    <source>
        <dbReference type="Proteomes" id="UP001523262"/>
    </source>
</evidence>
<organism evidence="1 2">
    <name type="scientific">Neobacillus pocheonensis</name>
    <dbReference type="NCBI Taxonomy" id="363869"/>
    <lineage>
        <taxon>Bacteria</taxon>
        <taxon>Bacillati</taxon>
        <taxon>Bacillota</taxon>
        <taxon>Bacilli</taxon>
        <taxon>Bacillales</taxon>
        <taxon>Bacillaceae</taxon>
        <taxon>Neobacillus</taxon>
    </lineage>
</organism>